<accession>A0A506PQD8</accession>
<comment type="caution">
    <text evidence="2">The sequence shown here is derived from an EMBL/GenBank/DDBJ whole genome shotgun (WGS) entry which is preliminary data.</text>
</comment>
<name>A0A506PQD8_9FLAO</name>
<organism evidence="2 3">
    <name type="scientific">Paucihalobacter ruber</name>
    <dbReference type="NCBI Taxonomy" id="2567861"/>
    <lineage>
        <taxon>Bacteria</taxon>
        <taxon>Pseudomonadati</taxon>
        <taxon>Bacteroidota</taxon>
        <taxon>Flavobacteriia</taxon>
        <taxon>Flavobacteriales</taxon>
        <taxon>Flavobacteriaceae</taxon>
        <taxon>Paucihalobacter</taxon>
    </lineage>
</organism>
<feature type="chain" id="PRO_5021228748" evidence="1">
    <location>
        <begin position="20"/>
        <end position="119"/>
    </location>
</feature>
<dbReference type="AlphaFoldDB" id="A0A506PQD8"/>
<dbReference type="OrthoDB" id="1467310at2"/>
<keyword evidence="2" id="KW-0808">Transferase</keyword>
<evidence type="ECO:0000313" key="3">
    <source>
        <dbReference type="Proteomes" id="UP000317332"/>
    </source>
</evidence>
<dbReference type="RefSeq" id="WP_140988934.1">
    <property type="nucleotide sequence ID" value="NZ_VHIQ01000001.1"/>
</dbReference>
<protein>
    <submittedName>
        <fullName evidence="2">Nicotinic acid mononucleotide adenyltransferase</fullName>
    </submittedName>
</protein>
<keyword evidence="3" id="KW-1185">Reference proteome</keyword>
<evidence type="ECO:0000313" key="2">
    <source>
        <dbReference type="EMBL" id="TPV35924.1"/>
    </source>
</evidence>
<dbReference type="Proteomes" id="UP000317332">
    <property type="component" value="Unassembled WGS sequence"/>
</dbReference>
<feature type="signal peptide" evidence="1">
    <location>
        <begin position="1"/>
        <end position="19"/>
    </location>
</feature>
<proteinExistence type="predicted"/>
<dbReference type="Gene3D" id="3.90.930.1">
    <property type="match status" value="1"/>
</dbReference>
<sequence>MKKLLILIVALICSAALFSQEVKKNVYEVENNLIKVTMFHDNGQISQTGFYTLDGKLQGNWYSYDVKGKKTAVAKYENGNKTGKWFFWTDGTLKEVDYSTNAIVSVVEWSNERALVTRD</sequence>
<dbReference type="GO" id="GO:0016740">
    <property type="term" value="F:transferase activity"/>
    <property type="evidence" value="ECO:0007669"/>
    <property type="project" value="UniProtKB-KW"/>
</dbReference>
<dbReference type="EMBL" id="VHIQ01000001">
    <property type="protein sequence ID" value="TPV35924.1"/>
    <property type="molecule type" value="Genomic_DNA"/>
</dbReference>
<reference evidence="2 3" key="1">
    <citation type="submission" date="2019-06" db="EMBL/GenBank/DDBJ databases">
        <title>Flavobacteriaceae Paucihalobacterium erythroidium CWB-1, complete genome.</title>
        <authorList>
            <person name="Wu S."/>
        </authorList>
    </citation>
    <scope>NUCLEOTIDE SEQUENCE [LARGE SCALE GENOMIC DNA]</scope>
    <source>
        <strain evidence="2 3">CWB-1</strain>
    </source>
</reference>
<evidence type="ECO:0000256" key="1">
    <source>
        <dbReference type="SAM" id="SignalP"/>
    </source>
</evidence>
<dbReference type="SUPFAM" id="SSF82185">
    <property type="entry name" value="Histone H3 K4-specific methyltransferase SET7/9 N-terminal domain"/>
    <property type="match status" value="1"/>
</dbReference>
<gene>
    <name evidence="2" type="ORF">FJ651_03120</name>
</gene>
<keyword evidence="1" id="KW-0732">Signal</keyword>